<proteinExistence type="inferred from homology"/>
<gene>
    <name evidence="7" type="ORF">SLA_7049</name>
</gene>
<evidence type="ECO:0000313" key="8">
    <source>
        <dbReference type="Proteomes" id="UP000217676"/>
    </source>
</evidence>
<dbReference type="InterPro" id="IPR007627">
    <property type="entry name" value="RNA_pol_sigma70_r2"/>
</dbReference>
<dbReference type="GO" id="GO:0006352">
    <property type="term" value="P:DNA-templated transcription initiation"/>
    <property type="evidence" value="ECO:0007669"/>
    <property type="project" value="InterPro"/>
</dbReference>
<dbReference type="RefSeq" id="WP_359874734.1">
    <property type="nucleotide sequence ID" value="NZ_JBEYHT010000009.1"/>
</dbReference>
<evidence type="ECO:0000256" key="3">
    <source>
        <dbReference type="ARBA" id="ARBA00023082"/>
    </source>
</evidence>
<keyword evidence="3" id="KW-0731">Sigma factor</keyword>
<evidence type="ECO:0000256" key="1">
    <source>
        <dbReference type="ARBA" id="ARBA00010641"/>
    </source>
</evidence>
<dbReference type="InterPro" id="IPR013324">
    <property type="entry name" value="RNA_pol_sigma_r3/r4-like"/>
</dbReference>
<feature type="domain" description="RNA polymerase sigma factor 70 region 4 type 2" evidence="6">
    <location>
        <begin position="104"/>
        <end position="155"/>
    </location>
</feature>
<sequence>MPNYDADRFTAIYDGCRQRVWAYVVSRAGRQVADEVVNETFTVAWRKLDDVPEPPLPWLLGVARNILRDSIRAEGRRASFAAELRSWAEPAEADIAEEVSERSALLKALATLPEDDRELLILSGWQGLTPAQAAEVVGCSPITLRVRLHRARKRLTQAASASPLMEEAAAVRRTSTRVRIAVGKDAR</sequence>
<keyword evidence="8" id="KW-1185">Reference proteome</keyword>
<dbReference type="Proteomes" id="UP000217676">
    <property type="component" value="Chromosome"/>
</dbReference>
<dbReference type="InterPro" id="IPR039425">
    <property type="entry name" value="RNA_pol_sigma-70-like"/>
</dbReference>
<name>A0A160P9A9_STRLU</name>
<evidence type="ECO:0000256" key="4">
    <source>
        <dbReference type="ARBA" id="ARBA00023163"/>
    </source>
</evidence>
<dbReference type="Gene3D" id="1.10.1740.10">
    <property type="match status" value="1"/>
</dbReference>
<dbReference type="Pfam" id="PF04542">
    <property type="entry name" value="Sigma70_r2"/>
    <property type="match status" value="1"/>
</dbReference>
<evidence type="ECO:0000259" key="6">
    <source>
        <dbReference type="Pfam" id="PF08281"/>
    </source>
</evidence>
<comment type="similarity">
    <text evidence="1">Belongs to the sigma-70 factor family. ECF subfamily.</text>
</comment>
<organism evidence="7 8">
    <name type="scientific">Streptomyces laurentii</name>
    <dbReference type="NCBI Taxonomy" id="39478"/>
    <lineage>
        <taxon>Bacteria</taxon>
        <taxon>Bacillati</taxon>
        <taxon>Actinomycetota</taxon>
        <taxon>Actinomycetes</taxon>
        <taxon>Kitasatosporales</taxon>
        <taxon>Streptomycetaceae</taxon>
        <taxon>Streptomyces</taxon>
    </lineage>
</organism>
<dbReference type="EMBL" id="AP017424">
    <property type="protein sequence ID" value="BAU87915.1"/>
    <property type="molecule type" value="Genomic_DNA"/>
</dbReference>
<dbReference type="SUPFAM" id="SSF88659">
    <property type="entry name" value="Sigma3 and sigma4 domains of RNA polymerase sigma factors"/>
    <property type="match status" value="1"/>
</dbReference>
<accession>A0A160P9A9</accession>
<dbReference type="GO" id="GO:0016987">
    <property type="term" value="F:sigma factor activity"/>
    <property type="evidence" value="ECO:0007669"/>
    <property type="project" value="UniProtKB-KW"/>
</dbReference>
<dbReference type="SUPFAM" id="SSF88946">
    <property type="entry name" value="Sigma2 domain of RNA polymerase sigma factors"/>
    <property type="match status" value="1"/>
</dbReference>
<dbReference type="InterPro" id="IPR013325">
    <property type="entry name" value="RNA_pol_sigma_r2"/>
</dbReference>
<dbReference type="InterPro" id="IPR036388">
    <property type="entry name" value="WH-like_DNA-bd_sf"/>
</dbReference>
<dbReference type="KEGG" id="slau:SLA_7049"/>
<evidence type="ECO:0000259" key="5">
    <source>
        <dbReference type="Pfam" id="PF04542"/>
    </source>
</evidence>
<dbReference type="Gene3D" id="1.10.10.10">
    <property type="entry name" value="Winged helix-like DNA-binding domain superfamily/Winged helix DNA-binding domain"/>
    <property type="match status" value="1"/>
</dbReference>
<dbReference type="Pfam" id="PF08281">
    <property type="entry name" value="Sigma70_r4_2"/>
    <property type="match status" value="1"/>
</dbReference>
<dbReference type="PANTHER" id="PTHR43133">
    <property type="entry name" value="RNA POLYMERASE ECF-TYPE SIGMA FACTO"/>
    <property type="match status" value="1"/>
</dbReference>
<protein>
    <submittedName>
        <fullName evidence="7">RNA polymerase ECF-subfamily sigma factor</fullName>
    </submittedName>
</protein>
<evidence type="ECO:0000256" key="2">
    <source>
        <dbReference type="ARBA" id="ARBA00023015"/>
    </source>
</evidence>
<dbReference type="NCBIfam" id="TIGR02937">
    <property type="entry name" value="sigma70-ECF"/>
    <property type="match status" value="1"/>
</dbReference>
<dbReference type="CDD" id="cd06171">
    <property type="entry name" value="Sigma70_r4"/>
    <property type="match status" value="1"/>
</dbReference>
<evidence type="ECO:0000313" key="7">
    <source>
        <dbReference type="EMBL" id="BAU87915.1"/>
    </source>
</evidence>
<dbReference type="GO" id="GO:0003677">
    <property type="term" value="F:DNA binding"/>
    <property type="evidence" value="ECO:0007669"/>
    <property type="project" value="InterPro"/>
</dbReference>
<feature type="domain" description="RNA polymerase sigma-70 region 2" evidence="5">
    <location>
        <begin position="13"/>
        <end position="77"/>
    </location>
</feature>
<dbReference type="AlphaFoldDB" id="A0A160P9A9"/>
<keyword evidence="2" id="KW-0805">Transcription regulation</keyword>
<keyword evidence="4" id="KW-0804">Transcription</keyword>
<dbReference type="InterPro" id="IPR014284">
    <property type="entry name" value="RNA_pol_sigma-70_dom"/>
</dbReference>
<dbReference type="PANTHER" id="PTHR43133:SF25">
    <property type="entry name" value="RNA POLYMERASE SIGMA FACTOR RFAY-RELATED"/>
    <property type="match status" value="1"/>
</dbReference>
<dbReference type="InterPro" id="IPR013249">
    <property type="entry name" value="RNA_pol_sigma70_r4_t2"/>
</dbReference>
<reference evidence="7 8" key="1">
    <citation type="journal article" date="2016" name="Genome Announc.">
        <title>Complete Genome Sequence of Thiostrepton-Producing Streptomyces laurentii ATCC 31255.</title>
        <authorList>
            <person name="Doi K."/>
            <person name="Fujino Y."/>
            <person name="Nagayoshi Y."/>
            <person name="Ohshima T."/>
            <person name="Ogata S."/>
        </authorList>
    </citation>
    <scope>NUCLEOTIDE SEQUENCE [LARGE SCALE GENOMIC DNA]</scope>
    <source>
        <strain evidence="7 8">ATCC 31255</strain>
    </source>
</reference>